<reference evidence="1 2" key="1">
    <citation type="submission" date="2018-02" db="EMBL/GenBank/DDBJ databases">
        <title>Sphingobacterium KA21.</title>
        <authorList>
            <person name="Vasarhelyi B.M."/>
            <person name="Deshmukh S."/>
            <person name="Balint B."/>
            <person name="Kukolya J."/>
        </authorList>
    </citation>
    <scope>NUCLEOTIDE SEQUENCE [LARGE SCALE GENOMIC DNA]</scope>
    <source>
        <strain evidence="1 2">Ka21</strain>
    </source>
</reference>
<dbReference type="InterPro" id="IPR029058">
    <property type="entry name" value="AB_hydrolase_fold"/>
</dbReference>
<evidence type="ECO:0008006" key="3">
    <source>
        <dbReference type="Google" id="ProtNLM"/>
    </source>
</evidence>
<evidence type="ECO:0000313" key="1">
    <source>
        <dbReference type="EMBL" id="MBE8723013.1"/>
    </source>
</evidence>
<keyword evidence="2" id="KW-1185">Reference proteome</keyword>
<accession>A0ABR9TCB5</accession>
<dbReference type="PANTHER" id="PTHR42977">
    <property type="entry name" value="HYDROLASE-RELATED"/>
    <property type="match status" value="1"/>
</dbReference>
<gene>
    <name evidence="1" type="ORF">C4F40_20025</name>
</gene>
<dbReference type="InterPro" id="IPR051340">
    <property type="entry name" value="Haloalkane_dehalogenase"/>
</dbReference>
<dbReference type="Gene3D" id="3.40.50.1820">
    <property type="entry name" value="alpha/beta hydrolase"/>
    <property type="match status" value="1"/>
</dbReference>
<dbReference type="Proteomes" id="UP000618319">
    <property type="component" value="Unassembled WGS sequence"/>
</dbReference>
<proteinExistence type="predicted"/>
<sequence length="105" mass="12533">MILKKYMNRQLYNKTINVDGVNIFYREAGDSRWGKYDVYFDVAEAHCYEKDLPEAETHILEGGHMALETNFDEVLDLIRNFLLSSVRYNYLSKNMKDRYETRFTS</sequence>
<evidence type="ECO:0000313" key="2">
    <source>
        <dbReference type="Proteomes" id="UP000618319"/>
    </source>
</evidence>
<dbReference type="EMBL" id="PSKQ01000026">
    <property type="protein sequence ID" value="MBE8723013.1"/>
    <property type="molecule type" value="Genomic_DNA"/>
</dbReference>
<organism evidence="1 2">
    <name type="scientific">Sphingobacterium pedocola</name>
    <dbReference type="NCBI Taxonomy" id="2082722"/>
    <lineage>
        <taxon>Bacteria</taxon>
        <taxon>Pseudomonadati</taxon>
        <taxon>Bacteroidota</taxon>
        <taxon>Sphingobacteriia</taxon>
        <taxon>Sphingobacteriales</taxon>
        <taxon>Sphingobacteriaceae</taxon>
        <taxon>Sphingobacterium</taxon>
    </lineage>
</organism>
<dbReference type="SUPFAM" id="SSF53474">
    <property type="entry name" value="alpha/beta-Hydrolases"/>
    <property type="match status" value="1"/>
</dbReference>
<comment type="caution">
    <text evidence="1">The sequence shown here is derived from an EMBL/GenBank/DDBJ whole genome shotgun (WGS) entry which is preliminary data.</text>
</comment>
<name>A0ABR9TCB5_9SPHI</name>
<dbReference type="PANTHER" id="PTHR42977:SF1">
    <property type="entry name" value="BLR6576 PROTEIN"/>
    <property type="match status" value="1"/>
</dbReference>
<protein>
    <recommendedName>
        <fullName evidence="3">Alpha/beta hydrolase</fullName>
    </recommendedName>
</protein>